<dbReference type="Proteomes" id="UP000824469">
    <property type="component" value="Unassembled WGS sequence"/>
</dbReference>
<feature type="region of interest" description="Disordered" evidence="2">
    <location>
        <begin position="1"/>
        <end position="47"/>
    </location>
</feature>
<feature type="compositionally biased region" description="Polar residues" evidence="2">
    <location>
        <begin position="192"/>
        <end position="201"/>
    </location>
</feature>
<evidence type="ECO:0000313" key="4">
    <source>
        <dbReference type="Proteomes" id="UP000824469"/>
    </source>
</evidence>
<evidence type="ECO:0000256" key="1">
    <source>
        <dbReference type="SAM" id="Coils"/>
    </source>
</evidence>
<name>A0AA38FH13_TAXCH</name>
<keyword evidence="4" id="KW-1185">Reference proteome</keyword>
<feature type="compositionally biased region" description="Polar residues" evidence="2">
    <location>
        <begin position="843"/>
        <end position="852"/>
    </location>
</feature>
<feature type="compositionally biased region" description="Polar residues" evidence="2">
    <location>
        <begin position="139"/>
        <end position="153"/>
    </location>
</feature>
<gene>
    <name evidence="3" type="ORF">KI387_014021</name>
</gene>
<feature type="region of interest" description="Disordered" evidence="2">
    <location>
        <begin position="372"/>
        <end position="399"/>
    </location>
</feature>
<sequence>MDIDELRRRAMDSMPHKKKQQQPPQVQPQKVSSDPQPGKSPANSWLDASVIQTPVISCAPSAPSAPSFSGSRKERDVFLSTFQELHPRSISPAAEGKDDNLVIRFSDGESDSDAEENNLKMDERHGDVSFRANILGPSANHSPAASSQLTLTPASQHAPRMWNQMAMMKQQLAAVRTSMSSAIQVRGDGPTWKSSSKQKQVIGQKGSIGQKRGVKPGASITKPSGRDLDNLKKKIAIKGGTDLENLRKQIATKGGTDLENLRKQIATKENELKLQRHIKSGKGQGMVSVPDGKLHIPGVGESTVGSTGRQLSMKPASLMLAGTSDMETGEEKHKVLQVTLQELSDAGLKVNVNGLQQQRRNPLNIDAEYTHVKDGPIDKDPIRDLHSAGSKRPHTEDVPVGRKYQKAAVDIDERKVASTQSVFDSVQKHCTRVESNIYSSNFSISMPASTPSKWVMPVDFHHTAINCFLEREGNKKCKVDGSTGSRNDVNLSRGQALAQYTPEHQKHSAVEGFQNKLNSENVQVISREGEEVQMEIEKTERLVLNESVKTADIENFSQKTNPGLTREKMSISETSGDVPQGAQKTEVPTSVTSREVVEWQCGNVSLQNLMKEEQLFEKELEEAREHRSRCEREETLAWKAYHKAQTVVQATNQRTRLEASEHPCCKLNEHPGCKLNEHGSVVDYVIISSSQPRIGNNSSSSKCGYQSVEENSNGRLSMADVVPNAAKESCVAEQKYRPGIIDTTGENDENCELMSKSSITPEILPAEKKLVLDKTGEPDFEQATTERNCLPQKRKWSNLIPASECGADGHAKFSRTSVSKLNSGDSLSLTEKTKEEGTASPHAETSSETLHGQNYDQEYNIQFPVPKHEEFSYACSESLERILEVPEEVVKTITVRHLTDNVVHGSSAGTCHSENSLASDIVSKKTINKRFATIFSNLKCEKVNFEESNEDRCLSGSSIDEGCAAEKETIVVWKNSIKEHATSGNSCGYQDCEQHKLLDLKMLADFNGRSAASDAAYMENQDPMQQIVCDYAAQKTLGENFTHRNIQAVNRKLL</sequence>
<feature type="region of interest" description="Disordered" evidence="2">
    <location>
        <begin position="185"/>
        <end position="226"/>
    </location>
</feature>
<feature type="region of interest" description="Disordered" evidence="2">
    <location>
        <begin position="815"/>
        <end position="852"/>
    </location>
</feature>
<reference evidence="3 4" key="1">
    <citation type="journal article" date="2021" name="Nat. Plants">
        <title>The Taxus genome provides insights into paclitaxel biosynthesis.</title>
        <authorList>
            <person name="Xiong X."/>
            <person name="Gou J."/>
            <person name="Liao Q."/>
            <person name="Li Y."/>
            <person name="Zhou Q."/>
            <person name="Bi G."/>
            <person name="Li C."/>
            <person name="Du R."/>
            <person name="Wang X."/>
            <person name="Sun T."/>
            <person name="Guo L."/>
            <person name="Liang H."/>
            <person name="Lu P."/>
            <person name="Wu Y."/>
            <person name="Zhang Z."/>
            <person name="Ro D.K."/>
            <person name="Shang Y."/>
            <person name="Huang S."/>
            <person name="Yan J."/>
        </authorList>
    </citation>
    <scope>NUCLEOTIDE SEQUENCE [LARGE SCALE GENOMIC DNA]</scope>
    <source>
        <strain evidence="3">Ta-2019</strain>
    </source>
</reference>
<evidence type="ECO:0000313" key="3">
    <source>
        <dbReference type="EMBL" id="KAH9302438.1"/>
    </source>
</evidence>
<comment type="caution">
    <text evidence="3">The sequence shown here is derived from an EMBL/GenBank/DDBJ whole genome shotgun (WGS) entry which is preliminary data.</text>
</comment>
<dbReference type="EMBL" id="JAHRHJ020000009">
    <property type="protein sequence ID" value="KAH9302438.1"/>
    <property type="molecule type" value="Genomic_DNA"/>
</dbReference>
<accession>A0AA38FH13</accession>
<dbReference type="AlphaFoldDB" id="A0AA38FH13"/>
<keyword evidence="1" id="KW-0175">Coiled coil</keyword>
<feature type="compositionally biased region" description="Basic and acidic residues" evidence="2">
    <location>
        <begin position="1"/>
        <end position="15"/>
    </location>
</feature>
<feature type="coiled-coil region" evidence="1">
    <location>
        <begin position="606"/>
        <end position="633"/>
    </location>
</feature>
<feature type="compositionally biased region" description="Basic and acidic residues" evidence="2">
    <location>
        <begin position="372"/>
        <end position="386"/>
    </location>
</feature>
<feature type="compositionally biased region" description="Low complexity" evidence="2">
    <location>
        <begin position="21"/>
        <end position="37"/>
    </location>
</feature>
<organism evidence="3 4">
    <name type="scientific">Taxus chinensis</name>
    <name type="common">Chinese yew</name>
    <name type="synonym">Taxus wallichiana var. chinensis</name>
    <dbReference type="NCBI Taxonomy" id="29808"/>
    <lineage>
        <taxon>Eukaryota</taxon>
        <taxon>Viridiplantae</taxon>
        <taxon>Streptophyta</taxon>
        <taxon>Embryophyta</taxon>
        <taxon>Tracheophyta</taxon>
        <taxon>Spermatophyta</taxon>
        <taxon>Pinopsida</taxon>
        <taxon>Pinidae</taxon>
        <taxon>Conifers II</taxon>
        <taxon>Cupressales</taxon>
        <taxon>Taxaceae</taxon>
        <taxon>Taxus</taxon>
    </lineage>
</organism>
<feature type="compositionally biased region" description="Polar residues" evidence="2">
    <location>
        <begin position="815"/>
        <end position="830"/>
    </location>
</feature>
<protein>
    <submittedName>
        <fullName evidence="3">Uncharacterized protein</fullName>
    </submittedName>
</protein>
<evidence type="ECO:0000256" key="2">
    <source>
        <dbReference type="SAM" id="MobiDB-lite"/>
    </source>
</evidence>
<feature type="region of interest" description="Disordered" evidence="2">
    <location>
        <begin position="133"/>
        <end position="153"/>
    </location>
</feature>
<proteinExistence type="predicted"/>